<dbReference type="AlphaFoldDB" id="A0A699VNX6"/>
<name>A0A699VNX6_TANCI</name>
<accession>A0A699VNX6</accession>
<dbReference type="EMBL" id="BKCJ011484073">
    <property type="protein sequence ID" value="GFD37315.1"/>
    <property type="molecule type" value="Genomic_DNA"/>
</dbReference>
<evidence type="ECO:0000313" key="2">
    <source>
        <dbReference type="EMBL" id="GFD37315.1"/>
    </source>
</evidence>
<organism evidence="2">
    <name type="scientific">Tanacetum cinerariifolium</name>
    <name type="common">Dalmatian daisy</name>
    <name type="synonym">Chrysanthemum cinerariifolium</name>
    <dbReference type="NCBI Taxonomy" id="118510"/>
    <lineage>
        <taxon>Eukaryota</taxon>
        <taxon>Viridiplantae</taxon>
        <taxon>Streptophyta</taxon>
        <taxon>Embryophyta</taxon>
        <taxon>Tracheophyta</taxon>
        <taxon>Spermatophyta</taxon>
        <taxon>Magnoliopsida</taxon>
        <taxon>eudicotyledons</taxon>
        <taxon>Gunneridae</taxon>
        <taxon>Pentapetalae</taxon>
        <taxon>asterids</taxon>
        <taxon>campanulids</taxon>
        <taxon>Asterales</taxon>
        <taxon>Asteraceae</taxon>
        <taxon>Asteroideae</taxon>
        <taxon>Anthemideae</taxon>
        <taxon>Anthemidinae</taxon>
        <taxon>Tanacetum</taxon>
    </lineage>
</organism>
<proteinExistence type="predicted"/>
<feature type="region of interest" description="Disordered" evidence="1">
    <location>
        <begin position="22"/>
        <end position="45"/>
    </location>
</feature>
<gene>
    <name evidence="2" type="ORF">Tci_909284</name>
</gene>
<protein>
    <submittedName>
        <fullName evidence="2">Uncharacterized protein</fullName>
    </submittedName>
</protein>
<evidence type="ECO:0000256" key="1">
    <source>
        <dbReference type="SAM" id="MobiDB-lite"/>
    </source>
</evidence>
<comment type="caution">
    <text evidence="2">The sequence shown here is derived from an EMBL/GenBank/DDBJ whole genome shotgun (WGS) entry which is preliminary data.</text>
</comment>
<feature type="non-terminal residue" evidence="2">
    <location>
        <position position="84"/>
    </location>
</feature>
<sequence>MSEAEILADYPDLEAEDLRACHDQAGNVGAPDKDRQGATRHHPQRTWATTCTPISKPLMKPFAELTAVQLQKAHPECGLGVGAL</sequence>
<reference evidence="2" key="1">
    <citation type="journal article" date="2019" name="Sci. Rep.">
        <title>Draft genome of Tanacetum cinerariifolium, the natural source of mosquito coil.</title>
        <authorList>
            <person name="Yamashiro T."/>
            <person name="Shiraishi A."/>
            <person name="Satake H."/>
            <person name="Nakayama K."/>
        </authorList>
    </citation>
    <scope>NUCLEOTIDE SEQUENCE</scope>
</reference>